<evidence type="ECO:0000256" key="5">
    <source>
        <dbReference type="ARBA" id="ARBA00022605"/>
    </source>
</evidence>
<gene>
    <name evidence="11" type="primary">serC</name>
    <name evidence="13" type="ORF">GA0070618_2142</name>
</gene>
<dbReference type="GO" id="GO:0004648">
    <property type="term" value="F:O-phospho-L-serine:2-oxoglutarate aminotransferase activity"/>
    <property type="evidence" value="ECO:0007669"/>
    <property type="project" value="UniProtKB-UniRule"/>
</dbReference>
<evidence type="ECO:0000256" key="3">
    <source>
        <dbReference type="ARBA" id="ARBA00006904"/>
    </source>
</evidence>
<evidence type="ECO:0000256" key="4">
    <source>
        <dbReference type="ARBA" id="ARBA00022576"/>
    </source>
</evidence>
<dbReference type="PIRSF" id="PIRSF000525">
    <property type="entry name" value="SerC"/>
    <property type="match status" value="1"/>
</dbReference>
<feature type="domain" description="Aminotransferase class V" evidence="12">
    <location>
        <begin position="9"/>
        <end position="310"/>
    </location>
</feature>
<dbReference type="AlphaFoldDB" id="A0A1C4WFL8"/>
<dbReference type="InterPro" id="IPR015424">
    <property type="entry name" value="PyrdxlP-dep_Trfase"/>
</dbReference>
<evidence type="ECO:0000256" key="2">
    <source>
        <dbReference type="ARBA" id="ARBA00005099"/>
    </source>
</evidence>
<dbReference type="PROSITE" id="PS00595">
    <property type="entry name" value="AA_TRANSFER_CLASS_5"/>
    <property type="match status" value="1"/>
</dbReference>
<name>A0A1C4WFL8_MICEC</name>
<accession>A0A1C4WFL8</accession>
<comment type="caution">
    <text evidence="11">Lacks conserved residue(s) required for the propagation of feature annotation.</text>
</comment>
<dbReference type="PANTHER" id="PTHR43247:SF1">
    <property type="entry name" value="PHOSPHOSERINE AMINOTRANSFERASE"/>
    <property type="match status" value="1"/>
</dbReference>
<keyword evidence="6 11" id="KW-0808">Transferase</keyword>
<evidence type="ECO:0000256" key="7">
    <source>
        <dbReference type="ARBA" id="ARBA00022898"/>
    </source>
</evidence>
<dbReference type="Gene3D" id="3.40.640.10">
    <property type="entry name" value="Type I PLP-dependent aspartate aminotransferase-like (Major domain)"/>
    <property type="match status" value="1"/>
</dbReference>
<comment type="pathway">
    <text evidence="11">Cofactor biosynthesis; pyridoxine 5'-phosphate biosynthesis; pyridoxine 5'-phosphate from D-erythrose 4-phosphate: step 3/5.</text>
</comment>
<comment type="subcellular location">
    <subcellularLocation>
        <location evidence="11">Cytoplasm</location>
    </subcellularLocation>
</comment>
<dbReference type="Gene3D" id="3.90.1150.10">
    <property type="entry name" value="Aspartate Aminotransferase, domain 1"/>
    <property type="match status" value="1"/>
</dbReference>
<feature type="binding site" evidence="11">
    <location>
        <position position="174"/>
    </location>
    <ligand>
        <name>pyridoxal 5'-phosphate</name>
        <dbReference type="ChEBI" id="CHEBI:597326"/>
    </ligand>
</feature>
<feature type="binding site" evidence="11">
    <location>
        <position position="103"/>
    </location>
    <ligand>
        <name>pyridoxal 5'-phosphate</name>
        <dbReference type="ChEBI" id="CHEBI:597326"/>
    </ligand>
</feature>
<comment type="pathway">
    <text evidence="2 11">Amino-acid biosynthesis; L-serine biosynthesis; L-serine from 3-phospho-D-glycerate: step 2/3.</text>
</comment>
<dbReference type="UniPathway" id="UPA00244">
    <property type="reaction ID" value="UER00311"/>
</dbReference>
<feature type="binding site" evidence="11">
    <location>
        <position position="43"/>
    </location>
    <ligand>
        <name>L-glutamate</name>
        <dbReference type="ChEBI" id="CHEBI:29985"/>
    </ligand>
</feature>
<sequence>MPTRVRSFAPGPSILPDDVLTEYQASVEHYADTGLGILELGHRSGQFERLYNNTVERLRALIGVPVGYKLLLLHGGARFQFTMLPANHLSPDAVADYVVTGHFGAAAAAEAAVYGYVNIAASTHAAGYLRLPSPAEASFTPTARYVHYTSNNTEMGTQFKQPPDIPASTWLACDASSDLLTRPFDIARHGLIYATSHKNLGTAGVALVVIRADLLEPVRQLPPFLSYLTHAQAGSRFNTPPISAIFVLNLMAGWTIQQGGVEAMDTLSTTKSQMLYRTIDDSDFYTGLADRDSRSKVNVTFALPTAELEDEFQADAAQQGLVGLWGYRKVGHLRASLFNAVSLDAVGQLVEFMAHFARAKRRRLPRRVPGGGARVPR</sequence>
<reference evidence="14" key="1">
    <citation type="submission" date="2016-06" db="EMBL/GenBank/DDBJ databases">
        <authorList>
            <person name="Varghese N."/>
            <person name="Submissions Spin"/>
        </authorList>
    </citation>
    <scope>NUCLEOTIDE SEQUENCE [LARGE SCALE GENOMIC DNA]</scope>
    <source>
        <strain evidence="14">DSM 43816</strain>
    </source>
</reference>
<evidence type="ECO:0000256" key="9">
    <source>
        <dbReference type="ARBA" id="ARBA00047630"/>
    </source>
</evidence>
<evidence type="ECO:0000313" key="13">
    <source>
        <dbReference type="EMBL" id="SCE94929.1"/>
    </source>
</evidence>
<comment type="similarity">
    <text evidence="3 11">Belongs to the class-V pyridoxal-phosphate-dependent aminotransferase family. SerC subfamily.</text>
</comment>
<organism evidence="13 14">
    <name type="scientific">Micromonospora echinospora</name>
    <name type="common">Micromonospora purpurea</name>
    <dbReference type="NCBI Taxonomy" id="1877"/>
    <lineage>
        <taxon>Bacteria</taxon>
        <taxon>Bacillati</taxon>
        <taxon>Actinomycetota</taxon>
        <taxon>Actinomycetes</taxon>
        <taxon>Micromonosporales</taxon>
        <taxon>Micromonosporaceae</taxon>
        <taxon>Micromonospora</taxon>
    </lineage>
</organism>
<dbReference type="FunFam" id="3.90.1150.10:FF:000006">
    <property type="entry name" value="Phosphoserine aminotransferase"/>
    <property type="match status" value="1"/>
</dbReference>
<comment type="subunit">
    <text evidence="11">Homodimer.</text>
</comment>
<dbReference type="InterPro" id="IPR015421">
    <property type="entry name" value="PyrdxlP-dep_Trfase_major"/>
</dbReference>
<dbReference type="InterPro" id="IPR015422">
    <property type="entry name" value="PyrdxlP-dep_Trfase_small"/>
</dbReference>
<dbReference type="OrthoDB" id="9809412at2"/>
<evidence type="ECO:0000256" key="8">
    <source>
        <dbReference type="ARBA" id="ARBA00023299"/>
    </source>
</evidence>
<dbReference type="EMBL" id="LT607413">
    <property type="protein sequence ID" value="SCE94929.1"/>
    <property type="molecule type" value="Genomic_DNA"/>
</dbReference>
<evidence type="ECO:0000256" key="6">
    <source>
        <dbReference type="ARBA" id="ARBA00022679"/>
    </source>
</evidence>
<comment type="catalytic activity">
    <reaction evidence="9 11">
        <text>4-(phosphooxy)-L-threonine + 2-oxoglutarate = (R)-3-hydroxy-2-oxo-4-phosphooxybutanoate + L-glutamate</text>
        <dbReference type="Rhea" id="RHEA:16573"/>
        <dbReference type="ChEBI" id="CHEBI:16810"/>
        <dbReference type="ChEBI" id="CHEBI:29985"/>
        <dbReference type="ChEBI" id="CHEBI:58452"/>
        <dbReference type="ChEBI" id="CHEBI:58538"/>
        <dbReference type="EC" id="2.6.1.52"/>
    </reaction>
</comment>
<comment type="catalytic activity">
    <reaction evidence="10 11">
        <text>O-phospho-L-serine + 2-oxoglutarate = 3-phosphooxypyruvate + L-glutamate</text>
        <dbReference type="Rhea" id="RHEA:14329"/>
        <dbReference type="ChEBI" id="CHEBI:16810"/>
        <dbReference type="ChEBI" id="CHEBI:18110"/>
        <dbReference type="ChEBI" id="CHEBI:29985"/>
        <dbReference type="ChEBI" id="CHEBI:57524"/>
        <dbReference type="EC" id="2.6.1.52"/>
    </reaction>
</comment>
<dbReference type="GO" id="GO:0030170">
    <property type="term" value="F:pyridoxal phosphate binding"/>
    <property type="evidence" value="ECO:0007669"/>
    <property type="project" value="UniProtKB-UniRule"/>
</dbReference>
<evidence type="ECO:0000259" key="12">
    <source>
        <dbReference type="Pfam" id="PF00266"/>
    </source>
</evidence>
<dbReference type="NCBIfam" id="NF003764">
    <property type="entry name" value="PRK05355.1"/>
    <property type="match status" value="1"/>
</dbReference>
<dbReference type="Pfam" id="PF00266">
    <property type="entry name" value="Aminotran_5"/>
    <property type="match status" value="1"/>
</dbReference>
<keyword evidence="11" id="KW-0963">Cytoplasm</keyword>
<protein>
    <recommendedName>
        <fullName evidence="11">Phosphoserine aminotransferase</fullName>
        <ecNumber evidence="11">2.6.1.52</ecNumber>
    </recommendedName>
    <alternativeName>
        <fullName evidence="11">Phosphohydroxythreonine aminotransferase</fullName>
        <shortName evidence="11">PSAT</shortName>
    </alternativeName>
</protein>
<dbReference type="InterPro" id="IPR000192">
    <property type="entry name" value="Aminotrans_V_dom"/>
</dbReference>
<keyword evidence="5 11" id="KW-0028">Amino-acid biosynthesis</keyword>
<keyword evidence="8 11" id="KW-0718">Serine biosynthesis</keyword>
<feature type="binding site" evidence="11">
    <location>
        <position position="153"/>
    </location>
    <ligand>
        <name>pyridoxal 5'-phosphate</name>
        <dbReference type="ChEBI" id="CHEBI:597326"/>
    </ligand>
</feature>
<evidence type="ECO:0000256" key="1">
    <source>
        <dbReference type="ARBA" id="ARBA00003483"/>
    </source>
</evidence>
<dbReference type="Proteomes" id="UP000198253">
    <property type="component" value="Chromosome I"/>
</dbReference>
<proteinExistence type="inferred from homology"/>
<dbReference type="GO" id="GO:0006564">
    <property type="term" value="P:L-serine biosynthetic process"/>
    <property type="evidence" value="ECO:0007669"/>
    <property type="project" value="UniProtKB-UniRule"/>
</dbReference>
<dbReference type="InParanoid" id="A0A1C4WFL8"/>
<feature type="binding site" evidence="11">
    <location>
        <begin position="238"/>
        <end position="239"/>
    </location>
    <ligand>
        <name>pyridoxal 5'-phosphate</name>
        <dbReference type="ChEBI" id="CHEBI:597326"/>
    </ligand>
</feature>
<keyword evidence="11" id="KW-0664">Pyridoxine biosynthesis</keyword>
<comment type="cofactor">
    <cofactor evidence="11">
        <name>pyridoxal 5'-phosphate</name>
        <dbReference type="ChEBI" id="CHEBI:597326"/>
    </cofactor>
    <text evidence="11">Binds 1 pyridoxal phosphate per subunit.</text>
</comment>
<feature type="modified residue" description="N6-(pyridoxal phosphate)lysine" evidence="11">
    <location>
        <position position="198"/>
    </location>
</feature>
<dbReference type="PANTHER" id="PTHR43247">
    <property type="entry name" value="PHOSPHOSERINE AMINOTRANSFERASE"/>
    <property type="match status" value="1"/>
</dbReference>
<evidence type="ECO:0000313" key="14">
    <source>
        <dbReference type="Proteomes" id="UP000198253"/>
    </source>
</evidence>
<dbReference type="EC" id="2.6.1.52" evidence="11"/>
<keyword evidence="14" id="KW-1185">Reference proteome</keyword>
<dbReference type="UniPathway" id="UPA00135">
    <property type="reaction ID" value="UER00197"/>
</dbReference>
<dbReference type="HAMAP" id="MF_00160">
    <property type="entry name" value="SerC_aminotrans_5"/>
    <property type="match status" value="1"/>
</dbReference>
<keyword evidence="4 11" id="KW-0032">Aminotransferase</keyword>
<keyword evidence="7 11" id="KW-0663">Pyridoxal phosphate</keyword>
<comment type="function">
    <text evidence="1 11">Catalyzes the reversible conversion of 3-phosphohydroxypyruvate to phosphoserine and of 3-hydroxy-2-oxo-4-phosphonooxybutanoate to phosphohydroxythreonine.</text>
</comment>
<feature type="binding site" evidence="11">
    <location>
        <begin position="77"/>
        <end position="78"/>
    </location>
    <ligand>
        <name>pyridoxal 5'-phosphate</name>
        <dbReference type="ChEBI" id="CHEBI:597326"/>
    </ligand>
</feature>
<evidence type="ECO:0000256" key="10">
    <source>
        <dbReference type="ARBA" id="ARBA00049007"/>
    </source>
</evidence>
<dbReference type="SUPFAM" id="SSF53383">
    <property type="entry name" value="PLP-dependent transferases"/>
    <property type="match status" value="1"/>
</dbReference>
<evidence type="ECO:0000256" key="11">
    <source>
        <dbReference type="HAMAP-Rule" id="MF_00160"/>
    </source>
</evidence>
<dbReference type="GO" id="GO:0008615">
    <property type="term" value="P:pyridoxine biosynthetic process"/>
    <property type="evidence" value="ECO:0007669"/>
    <property type="project" value="UniProtKB-UniRule"/>
</dbReference>
<dbReference type="InterPro" id="IPR020578">
    <property type="entry name" value="Aminotrans_V_PyrdxlP_BS"/>
</dbReference>
<dbReference type="InterPro" id="IPR022278">
    <property type="entry name" value="Pser_aminoTfrase"/>
</dbReference>
<dbReference type="RefSeq" id="WP_088981495.1">
    <property type="nucleotide sequence ID" value="NZ_LT607413.1"/>
</dbReference>
<dbReference type="GO" id="GO:0005737">
    <property type="term" value="C:cytoplasm"/>
    <property type="evidence" value="ECO:0007669"/>
    <property type="project" value="UniProtKB-SubCell"/>
</dbReference>